<evidence type="ECO:0000313" key="2">
    <source>
        <dbReference type="Proteomes" id="UP000294937"/>
    </source>
</evidence>
<evidence type="ECO:0000313" key="1">
    <source>
        <dbReference type="EMBL" id="TCS93936.1"/>
    </source>
</evidence>
<keyword evidence="2" id="KW-1185">Reference proteome</keyword>
<accession>A0A4R3L8V4</accession>
<reference evidence="1 2" key="1">
    <citation type="submission" date="2019-03" db="EMBL/GenBank/DDBJ databases">
        <title>Genomic Encyclopedia of Type Strains, Phase IV (KMG-IV): sequencing the most valuable type-strain genomes for metagenomic binning, comparative biology and taxonomic classification.</title>
        <authorList>
            <person name="Goeker M."/>
        </authorList>
    </citation>
    <scope>NUCLEOTIDE SEQUENCE [LARGE SCALE GENOMIC DNA]</scope>
    <source>
        <strain evidence="1 2">DSM 45707</strain>
    </source>
</reference>
<comment type="caution">
    <text evidence="1">The sequence shown here is derived from an EMBL/GenBank/DDBJ whole genome shotgun (WGS) entry which is preliminary data.</text>
</comment>
<dbReference type="Proteomes" id="UP000294937">
    <property type="component" value="Unassembled WGS sequence"/>
</dbReference>
<gene>
    <name evidence="1" type="ORF">EDD58_105147</name>
</gene>
<name>A0A4R3L8V4_9BACL</name>
<sequence>MIFIIFMILTTCRVPDIYGRWSLEKFKSGCPQEIRITKVQYRSAFTIAEKDNATLYTYYSDSKAGDSPTYSLNHLDGDLYALNPYIYENVLTGFVPKYMKVSLTFEGRKLIFRKEHEKSECKYKLEADYQHIGEELFGIEY</sequence>
<dbReference type="EMBL" id="SMAG01000005">
    <property type="protein sequence ID" value="TCS93936.1"/>
    <property type="molecule type" value="Genomic_DNA"/>
</dbReference>
<dbReference type="AlphaFoldDB" id="A0A4R3L8V4"/>
<protein>
    <submittedName>
        <fullName evidence="1">Uncharacterized protein</fullName>
    </submittedName>
</protein>
<proteinExistence type="predicted"/>
<organism evidence="1 2">
    <name type="scientific">Hazenella coriacea</name>
    <dbReference type="NCBI Taxonomy" id="1179467"/>
    <lineage>
        <taxon>Bacteria</taxon>
        <taxon>Bacillati</taxon>
        <taxon>Bacillota</taxon>
        <taxon>Bacilli</taxon>
        <taxon>Bacillales</taxon>
        <taxon>Thermoactinomycetaceae</taxon>
        <taxon>Hazenella</taxon>
    </lineage>
</organism>